<accession>A0A9W8LUB0</accession>
<name>A0A9W8LUB0_9FUNG</name>
<feature type="region of interest" description="Disordered" evidence="1">
    <location>
        <begin position="1"/>
        <end position="68"/>
    </location>
</feature>
<dbReference type="OrthoDB" id="10610262at2759"/>
<feature type="region of interest" description="Disordered" evidence="1">
    <location>
        <begin position="213"/>
        <end position="270"/>
    </location>
</feature>
<sequence length="317" mass="35611">MLDRDPGSGEEMADIESGASSRADTPEPWSSDEKMREASEPESDPYNDPRTLPPAYCSRKSSLASDDGIEASAPVVDIEMAEESVMETPISNVEMAADMPAEALPSDIEMTTEAKPVSNRGRDVPELQPMEAVQSIPIPMEETEEASKGQMAGSMLSVVDGESVTTALANDDEESVYESEEERDMFYDYDMDELEEMNEELRVTIQEVEEYAQEMEEQQAESNRQIATAQDTVAEADDGQDNTNTQEPELSSAIPDNTRPVQSESIYAQPEYLPIDLPIVQLQPQRRMRRRRLRRQRADPHERMQDINYYNLTPSPE</sequence>
<feature type="compositionally biased region" description="Basic residues" evidence="1">
    <location>
        <begin position="286"/>
        <end position="295"/>
    </location>
</feature>
<proteinExistence type="predicted"/>
<organism evidence="2 3">
    <name type="scientific">Coemansia guatemalensis</name>
    <dbReference type="NCBI Taxonomy" id="2761395"/>
    <lineage>
        <taxon>Eukaryota</taxon>
        <taxon>Fungi</taxon>
        <taxon>Fungi incertae sedis</taxon>
        <taxon>Zoopagomycota</taxon>
        <taxon>Kickxellomycotina</taxon>
        <taxon>Kickxellomycetes</taxon>
        <taxon>Kickxellales</taxon>
        <taxon>Kickxellaceae</taxon>
        <taxon>Coemansia</taxon>
    </lineage>
</organism>
<gene>
    <name evidence="2" type="ORF">H4R20_000285</name>
</gene>
<feature type="region of interest" description="Disordered" evidence="1">
    <location>
        <begin position="107"/>
        <end position="151"/>
    </location>
</feature>
<dbReference type="Proteomes" id="UP001140094">
    <property type="component" value="Unassembled WGS sequence"/>
</dbReference>
<reference evidence="2" key="1">
    <citation type="submission" date="2022-07" db="EMBL/GenBank/DDBJ databases">
        <title>Phylogenomic reconstructions and comparative analyses of Kickxellomycotina fungi.</title>
        <authorList>
            <person name="Reynolds N.K."/>
            <person name="Stajich J.E."/>
            <person name="Barry K."/>
            <person name="Grigoriev I.V."/>
            <person name="Crous P."/>
            <person name="Smith M.E."/>
        </authorList>
    </citation>
    <scope>NUCLEOTIDE SEQUENCE</scope>
    <source>
        <strain evidence="2">NRRL 1565</strain>
    </source>
</reference>
<keyword evidence="3" id="KW-1185">Reference proteome</keyword>
<dbReference type="AlphaFoldDB" id="A0A9W8LUB0"/>
<feature type="compositionally biased region" description="Polar residues" evidence="1">
    <location>
        <begin position="222"/>
        <end position="231"/>
    </location>
</feature>
<feature type="region of interest" description="Disordered" evidence="1">
    <location>
        <begin position="284"/>
        <end position="317"/>
    </location>
</feature>
<feature type="compositionally biased region" description="Basic and acidic residues" evidence="1">
    <location>
        <begin position="296"/>
        <end position="305"/>
    </location>
</feature>
<evidence type="ECO:0000256" key="1">
    <source>
        <dbReference type="SAM" id="MobiDB-lite"/>
    </source>
</evidence>
<feature type="compositionally biased region" description="Polar residues" evidence="1">
    <location>
        <begin position="308"/>
        <end position="317"/>
    </location>
</feature>
<protein>
    <submittedName>
        <fullName evidence="2">Uncharacterized protein</fullName>
    </submittedName>
</protein>
<evidence type="ECO:0000313" key="2">
    <source>
        <dbReference type="EMBL" id="KAJ2809221.1"/>
    </source>
</evidence>
<evidence type="ECO:0000313" key="3">
    <source>
        <dbReference type="Proteomes" id="UP001140094"/>
    </source>
</evidence>
<comment type="caution">
    <text evidence="2">The sequence shown here is derived from an EMBL/GenBank/DDBJ whole genome shotgun (WGS) entry which is preliminary data.</text>
</comment>
<dbReference type="EMBL" id="JANBUO010000007">
    <property type="protein sequence ID" value="KAJ2809221.1"/>
    <property type="molecule type" value="Genomic_DNA"/>
</dbReference>